<gene>
    <name evidence="1" type="ORF">CEXT_522471</name>
</gene>
<organism evidence="1 2">
    <name type="scientific">Caerostris extrusa</name>
    <name type="common">Bark spider</name>
    <name type="synonym">Caerostris bankana</name>
    <dbReference type="NCBI Taxonomy" id="172846"/>
    <lineage>
        <taxon>Eukaryota</taxon>
        <taxon>Metazoa</taxon>
        <taxon>Ecdysozoa</taxon>
        <taxon>Arthropoda</taxon>
        <taxon>Chelicerata</taxon>
        <taxon>Arachnida</taxon>
        <taxon>Araneae</taxon>
        <taxon>Araneomorphae</taxon>
        <taxon>Entelegynae</taxon>
        <taxon>Araneoidea</taxon>
        <taxon>Araneidae</taxon>
        <taxon>Caerostris</taxon>
    </lineage>
</organism>
<dbReference type="EMBL" id="BPLR01005749">
    <property type="protein sequence ID" value="GIY04768.1"/>
    <property type="molecule type" value="Genomic_DNA"/>
</dbReference>
<evidence type="ECO:0000313" key="1">
    <source>
        <dbReference type="EMBL" id="GIY04768.1"/>
    </source>
</evidence>
<keyword evidence="2" id="KW-1185">Reference proteome</keyword>
<protein>
    <submittedName>
        <fullName evidence="1">Uncharacterized protein</fullName>
    </submittedName>
</protein>
<sequence>MMKDELPSGKAKLVAWGMAFEFEKLFFCPINIELENVCSTLRHLQEEKVKINLPLKATRLSSSLAHT</sequence>
<reference evidence="1 2" key="1">
    <citation type="submission" date="2021-06" db="EMBL/GenBank/DDBJ databases">
        <title>Caerostris extrusa draft genome.</title>
        <authorList>
            <person name="Kono N."/>
            <person name="Arakawa K."/>
        </authorList>
    </citation>
    <scope>NUCLEOTIDE SEQUENCE [LARGE SCALE GENOMIC DNA]</scope>
</reference>
<evidence type="ECO:0000313" key="2">
    <source>
        <dbReference type="Proteomes" id="UP001054945"/>
    </source>
</evidence>
<comment type="caution">
    <text evidence="1">The sequence shown here is derived from an EMBL/GenBank/DDBJ whole genome shotgun (WGS) entry which is preliminary data.</text>
</comment>
<dbReference type="Proteomes" id="UP001054945">
    <property type="component" value="Unassembled WGS sequence"/>
</dbReference>
<proteinExistence type="predicted"/>
<name>A0AAV4Q523_CAEEX</name>
<accession>A0AAV4Q523</accession>
<dbReference type="AlphaFoldDB" id="A0AAV4Q523"/>